<evidence type="ECO:0000256" key="1">
    <source>
        <dbReference type="SAM" id="SignalP"/>
    </source>
</evidence>
<dbReference type="AlphaFoldDB" id="A0A809RN73"/>
<keyword evidence="3" id="KW-1185">Reference proteome</keyword>
<proteinExistence type="predicted"/>
<dbReference type="InterPro" id="IPR058248">
    <property type="entry name" value="Lxx211020-like"/>
</dbReference>
<sequence length="143" mass="15459">MKKLSILFSIIFSQAAMAADIKVENAWMRATAPGQEVAGAFMDITSTDNAKLVGATSTAAGKLELHSMSMDNGVMEMRQMKSIDLPKGKTIQLSPGGLHVMLFDLKQPMKQGETIPMTLDVLTADKHHESIKIDVSVRDLGGK</sequence>
<dbReference type="Pfam" id="PF04314">
    <property type="entry name" value="PCuAC"/>
    <property type="match status" value="1"/>
</dbReference>
<evidence type="ECO:0008006" key="4">
    <source>
        <dbReference type="Google" id="ProtNLM"/>
    </source>
</evidence>
<dbReference type="Proteomes" id="UP000463939">
    <property type="component" value="Chromosome"/>
</dbReference>
<organism evidence="2 3">
    <name type="scientific">Sulfuriferula nivalis</name>
    <dbReference type="NCBI Taxonomy" id="2675298"/>
    <lineage>
        <taxon>Bacteria</taxon>
        <taxon>Pseudomonadati</taxon>
        <taxon>Pseudomonadota</taxon>
        <taxon>Betaproteobacteria</taxon>
        <taxon>Nitrosomonadales</taxon>
        <taxon>Sulfuricellaceae</taxon>
        <taxon>Sulfuriferula</taxon>
    </lineage>
</organism>
<keyword evidence="1" id="KW-0732">Signal</keyword>
<dbReference type="EMBL" id="AP021881">
    <property type="protein sequence ID" value="BBP02224.1"/>
    <property type="molecule type" value="Genomic_DNA"/>
</dbReference>
<evidence type="ECO:0000313" key="3">
    <source>
        <dbReference type="Proteomes" id="UP000463939"/>
    </source>
</evidence>
<gene>
    <name evidence="2" type="ORF">SFSGTM_29320</name>
</gene>
<dbReference type="InterPro" id="IPR036182">
    <property type="entry name" value="PCuAC_sf"/>
</dbReference>
<dbReference type="SUPFAM" id="SSF110087">
    <property type="entry name" value="DR1885-like metal-binding protein"/>
    <property type="match status" value="1"/>
</dbReference>
<dbReference type="Gene3D" id="2.60.40.1890">
    <property type="entry name" value="PCu(A)C copper chaperone"/>
    <property type="match status" value="1"/>
</dbReference>
<accession>A0A809RN73</accession>
<dbReference type="KEGG" id="sniv:SFSGTM_29320"/>
<feature type="signal peptide" evidence="1">
    <location>
        <begin position="1"/>
        <end position="18"/>
    </location>
</feature>
<reference evidence="3" key="1">
    <citation type="submission" date="2019-11" db="EMBL/GenBank/DDBJ databases">
        <title>Isolation and characterization of a novel species in the genus Sulfuriferula.</title>
        <authorList>
            <person name="Mochizuki J."/>
            <person name="Kojima H."/>
            <person name="Fukui M."/>
        </authorList>
    </citation>
    <scope>NUCLEOTIDE SEQUENCE [LARGE SCALE GENOMIC DNA]</scope>
    <source>
        <strain evidence="3">SGTM</strain>
    </source>
</reference>
<dbReference type="RefSeq" id="WP_162085891.1">
    <property type="nucleotide sequence ID" value="NZ_AP021881.1"/>
</dbReference>
<protein>
    <recommendedName>
        <fullName evidence="4">Copper chaperone PCu(A)C</fullName>
    </recommendedName>
</protein>
<dbReference type="PANTHER" id="PTHR36302:SF1">
    <property type="entry name" value="COPPER CHAPERONE PCU(A)C"/>
    <property type="match status" value="1"/>
</dbReference>
<name>A0A809RN73_9PROT</name>
<feature type="chain" id="PRO_5032743336" description="Copper chaperone PCu(A)C" evidence="1">
    <location>
        <begin position="19"/>
        <end position="143"/>
    </location>
</feature>
<dbReference type="PANTHER" id="PTHR36302">
    <property type="entry name" value="BLR7088 PROTEIN"/>
    <property type="match status" value="1"/>
</dbReference>
<dbReference type="InterPro" id="IPR007410">
    <property type="entry name" value="LpqE-like"/>
</dbReference>
<evidence type="ECO:0000313" key="2">
    <source>
        <dbReference type="EMBL" id="BBP02224.1"/>
    </source>
</evidence>